<evidence type="ECO:0000256" key="7">
    <source>
        <dbReference type="PIRSR" id="PIRSR600407-2"/>
    </source>
</evidence>
<evidence type="ECO:0000256" key="1">
    <source>
        <dbReference type="ARBA" id="ARBA00004323"/>
    </source>
</evidence>
<dbReference type="EC" id="3.6.1.42" evidence="5"/>
<comment type="similarity">
    <text evidence="2 8">Belongs to the GDA1/CD39 NTPase family.</text>
</comment>
<feature type="binding site" evidence="7">
    <location>
        <begin position="167"/>
        <end position="171"/>
    </location>
    <ligand>
        <name>ATP</name>
        <dbReference type="ChEBI" id="CHEBI:30616"/>
    </ligand>
</feature>
<dbReference type="Pfam" id="PF01150">
    <property type="entry name" value="GDA1_CD39"/>
    <property type="match status" value="1"/>
</dbReference>
<dbReference type="PROSITE" id="PS01238">
    <property type="entry name" value="GDA1_CD39_NTPASE"/>
    <property type="match status" value="1"/>
</dbReference>
<dbReference type="InterPro" id="IPR023214">
    <property type="entry name" value="HAD_sf"/>
</dbReference>
<keyword evidence="7" id="KW-0547">Nucleotide-binding</keyword>
<comment type="caution">
    <text evidence="11">The sequence shown here is derived from an EMBL/GenBank/DDBJ whole genome shotgun (WGS) entry which is preliminary data.</text>
</comment>
<dbReference type="Gene3D" id="3.40.50.1000">
    <property type="entry name" value="HAD superfamily/HAD-like"/>
    <property type="match status" value="1"/>
</dbReference>
<accession>A0A8H5GWK0</accession>
<dbReference type="GO" id="GO:0009134">
    <property type="term" value="P:nucleoside diphosphate catabolic process"/>
    <property type="evidence" value="ECO:0007669"/>
    <property type="project" value="TreeGrafter"/>
</dbReference>
<evidence type="ECO:0000256" key="9">
    <source>
        <dbReference type="SAM" id="MobiDB-lite"/>
    </source>
</evidence>
<evidence type="ECO:0000256" key="10">
    <source>
        <dbReference type="SAM" id="Phobius"/>
    </source>
</evidence>
<keyword evidence="10" id="KW-1133">Transmembrane helix</keyword>
<dbReference type="Gene3D" id="3.30.420.40">
    <property type="match status" value="1"/>
</dbReference>
<dbReference type="OrthoDB" id="1711508at2759"/>
<evidence type="ECO:0000256" key="8">
    <source>
        <dbReference type="RuleBase" id="RU003833"/>
    </source>
</evidence>
<keyword evidence="12" id="KW-1185">Reference proteome</keyword>
<evidence type="ECO:0000313" key="12">
    <source>
        <dbReference type="Proteomes" id="UP000565441"/>
    </source>
</evidence>
<feature type="active site" description="Proton acceptor" evidence="6">
    <location>
        <position position="141"/>
    </location>
</feature>
<evidence type="ECO:0000256" key="2">
    <source>
        <dbReference type="ARBA" id="ARBA00009283"/>
    </source>
</evidence>
<evidence type="ECO:0000256" key="6">
    <source>
        <dbReference type="PIRSR" id="PIRSR600407-1"/>
    </source>
</evidence>
<dbReference type="Gene3D" id="3.30.420.150">
    <property type="entry name" value="Exopolyphosphatase. Domain 2"/>
    <property type="match status" value="1"/>
</dbReference>
<evidence type="ECO:0000256" key="4">
    <source>
        <dbReference type="ARBA" id="ARBA00037742"/>
    </source>
</evidence>
<reference evidence="11 12" key="1">
    <citation type="journal article" date="2020" name="ISME J.">
        <title>Uncovering the hidden diversity of litter-decomposition mechanisms in mushroom-forming fungi.</title>
        <authorList>
            <person name="Floudas D."/>
            <person name="Bentzer J."/>
            <person name="Ahren D."/>
            <person name="Johansson T."/>
            <person name="Persson P."/>
            <person name="Tunlid A."/>
        </authorList>
    </citation>
    <scope>NUCLEOTIDE SEQUENCE [LARGE SCALE GENOMIC DNA]</scope>
    <source>
        <strain evidence="11 12">CBS 661.87</strain>
    </source>
</reference>
<evidence type="ECO:0000256" key="3">
    <source>
        <dbReference type="ARBA" id="ARBA00022801"/>
    </source>
</evidence>
<protein>
    <recommendedName>
        <fullName evidence="5">guanosine-diphosphatase</fullName>
        <ecNumber evidence="5">3.6.1.42</ecNumber>
    </recommendedName>
</protein>
<dbReference type="PANTHER" id="PTHR11782:SF83">
    <property type="entry name" value="GUANOSINE-DIPHOSPHATASE"/>
    <property type="match status" value="1"/>
</dbReference>
<proteinExistence type="inferred from homology"/>
<dbReference type="Proteomes" id="UP000565441">
    <property type="component" value="Unassembled WGS sequence"/>
</dbReference>
<comment type="function">
    <text evidence="4">After transfer of sugars to endogenous macromolecular acceptors, the enzyme converts nucleoside diphosphates to nucleoside monophosphates which in turn exit the Golgi lumen in a coupled antiporter reaction, allowing entry of additional nucleotide sugar from the cytosol.</text>
</comment>
<keyword evidence="10" id="KW-0812">Transmembrane</keyword>
<keyword evidence="7" id="KW-0067">ATP-binding</keyword>
<dbReference type="GO" id="GO:0000139">
    <property type="term" value="C:Golgi membrane"/>
    <property type="evidence" value="ECO:0007669"/>
    <property type="project" value="UniProtKB-SubCell"/>
</dbReference>
<dbReference type="PANTHER" id="PTHR11782">
    <property type="entry name" value="ADENOSINE/GUANOSINE DIPHOSPHATASE"/>
    <property type="match status" value="1"/>
</dbReference>
<gene>
    <name evidence="11" type="ORF">D9615_009238</name>
</gene>
<dbReference type="CDD" id="cd24003">
    <property type="entry name" value="ASKHA_NBD_GDA1_CD39_NTPase"/>
    <property type="match status" value="1"/>
</dbReference>
<dbReference type="GO" id="GO:0005524">
    <property type="term" value="F:ATP binding"/>
    <property type="evidence" value="ECO:0007669"/>
    <property type="project" value="UniProtKB-KW"/>
</dbReference>
<keyword evidence="3 8" id="KW-0378">Hydrolase</keyword>
<feature type="compositionally biased region" description="Polar residues" evidence="9">
    <location>
        <begin position="641"/>
        <end position="657"/>
    </location>
</feature>
<dbReference type="GO" id="GO:0004382">
    <property type="term" value="F:GDP phosphatase activity"/>
    <property type="evidence" value="ECO:0007669"/>
    <property type="project" value="UniProtKB-EC"/>
</dbReference>
<feature type="transmembrane region" description="Helical" evidence="10">
    <location>
        <begin position="463"/>
        <end position="485"/>
    </location>
</feature>
<evidence type="ECO:0000256" key="5">
    <source>
        <dbReference type="ARBA" id="ARBA00038903"/>
    </source>
</evidence>
<sequence length="742" mass="81219">MVAPSYAAIIDAGSTSSRLFIYQWQDDLAEGEPLALRVVFPRTTAEKTASVSAGGIQHHEDDMAAYLNTSLQAGSAFLQARGLTDVPLYLLATGGMRTDAVPGPQRLRILEAAHTAMRTVEARFSVGTRATNAQVISGRTEGLYAWVALNYGRGVEEQVGGVLELGGASMQIAYKVPAAQVTRERVCLLSGAHRVYSETWDEFGGGSINVKMQELLLAAAGGADGVGVVNNPCLPRGQVSGALPGSARVSEGTGDFATCLRLAKGLLVEGLRTRNPIPSYLDIASFSKLFFGISNFKHSYDFFSKWGAYDALRAYDREAFTGAVTKYCSSDWAKIPWVAGDNDRTNAFAANRCINAAWMLMLLHDERHGLGLEMTQYDTWKGLLRFPTTPNLASRSSWTMGAAALVARHGELRLCPAAYQDVDEQAQLLPIIATNVTTAHTIPTLSRTPLPVELPAKLPAANFFTPPATVIAYVLVAIFFAVIGYQRRRLSRLSRVSSRVEDPQENEKAPAMRVLVLSFCHDSFDLDPLTPFYSLPSWLVSFSAQSHNVVDMVDSSFGASRGDLLAIWARDKMDLDVRSYHKKVSTIKNLEKVWSEISSPERHSLYTTLLLDDSPAKAILQPYNHLIVEEYNEDLHAHNASLRSENPYPDNTATSGKDTSHSPAKYDDTLLAVVGILDAMKDKPNVARWIRRGGLCLQDRISDAESGEQPWFRIPDVRKHWKTRGAVALDDLGVNLDPGVPS</sequence>
<dbReference type="AlphaFoldDB" id="A0A8H5GWK0"/>
<dbReference type="EMBL" id="JAACJP010000043">
    <property type="protein sequence ID" value="KAF5372299.1"/>
    <property type="molecule type" value="Genomic_DNA"/>
</dbReference>
<name>A0A8H5GWK0_9AGAR</name>
<keyword evidence="10" id="KW-0472">Membrane</keyword>
<feature type="region of interest" description="Disordered" evidence="9">
    <location>
        <begin position="641"/>
        <end position="662"/>
    </location>
</feature>
<comment type="subcellular location">
    <subcellularLocation>
        <location evidence="1">Golgi apparatus membrane</location>
        <topology evidence="1">Single-pass type II membrane protein</topology>
    </subcellularLocation>
</comment>
<organism evidence="11 12">
    <name type="scientific">Tricholomella constricta</name>
    <dbReference type="NCBI Taxonomy" id="117010"/>
    <lineage>
        <taxon>Eukaryota</taxon>
        <taxon>Fungi</taxon>
        <taxon>Dikarya</taxon>
        <taxon>Basidiomycota</taxon>
        <taxon>Agaricomycotina</taxon>
        <taxon>Agaricomycetes</taxon>
        <taxon>Agaricomycetidae</taxon>
        <taxon>Agaricales</taxon>
        <taxon>Tricholomatineae</taxon>
        <taxon>Lyophyllaceae</taxon>
        <taxon>Tricholomella</taxon>
    </lineage>
</organism>
<evidence type="ECO:0000313" key="11">
    <source>
        <dbReference type="EMBL" id="KAF5372299.1"/>
    </source>
</evidence>
<dbReference type="InterPro" id="IPR000407">
    <property type="entry name" value="GDA1_CD39_NTPase"/>
</dbReference>